<dbReference type="AlphaFoldDB" id="A0A0P7XLV1"/>
<dbReference type="Proteomes" id="UP000050421">
    <property type="component" value="Unassembled WGS sequence"/>
</dbReference>
<protein>
    <submittedName>
        <fullName evidence="1">Uncharacterized protein</fullName>
    </submittedName>
</protein>
<gene>
    <name evidence="1" type="ORF">HLUCCX10_06145</name>
</gene>
<proteinExistence type="predicted"/>
<reference evidence="1 2" key="1">
    <citation type="submission" date="2015-09" db="EMBL/GenBank/DDBJ databases">
        <title>Identification and resolution of microdiversity through metagenomic sequencing of parallel consortia.</title>
        <authorList>
            <person name="Nelson W.C."/>
            <person name="Romine M.F."/>
            <person name="Lindemann S.R."/>
        </authorList>
    </citation>
    <scope>NUCLEOTIDE SEQUENCE [LARGE SCALE GENOMIC DNA]</scope>
    <source>
        <strain evidence="1">HL-49</strain>
    </source>
</reference>
<dbReference type="EMBL" id="LJXT01000029">
    <property type="protein sequence ID" value="KPQ17725.1"/>
    <property type="molecule type" value="Genomic_DNA"/>
</dbReference>
<name>A0A0P7XLV1_9BACT</name>
<evidence type="ECO:0000313" key="2">
    <source>
        <dbReference type="Proteomes" id="UP000050421"/>
    </source>
</evidence>
<sequence length="50" mass="5886">MHGISKKQRKLIYKGHFPKGLWIEMPDRPKNEFDYKLASPKAPQQQHPAN</sequence>
<accession>A0A0P7XLV1</accession>
<dbReference type="PATRIC" id="fig|1305737.6.peg.1894"/>
<organism evidence="1 2">
    <name type="scientific">Algoriphagus marincola HL-49</name>
    <dbReference type="NCBI Taxonomy" id="1305737"/>
    <lineage>
        <taxon>Bacteria</taxon>
        <taxon>Pseudomonadati</taxon>
        <taxon>Bacteroidota</taxon>
        <taxon>Cytophagia</taxon>
        <taxon>Cytophagales</taxon>
        <taxon>Cyclobacteriaceae</taxon>
        <taxon>Algoriphagus</taxon>
    </lineage>
</organism>
<evidence type="ECO:0000313" key="1">
    <source>
        <dbReference type="EMBL" id="KPQ17725.1"/>
    </source>
</evidence>
<comment type="caution">
    <text evidence="1">The sequence shown here is derived from an EMBL/GenBank/DDBJ whole genome shotgun (WGS) entry which is preliminary data.</text>
</comment>